<dbReference type="InterPro" id="IPR003399">
    <property type="entry name" value="Mce/MlaD"/>
</dbReference>
<dbReference type="InterPro" id="IPR024516">
    <property type="entry name" value="Mce_C"/>
</dbReference>
<dbReference type="Proteomes" id="UP000199494">
    <property type="component" value="Unassembled WGS sequence"/>
</dbReference>
<feature type="domain" description="Mce/MlaD" evidence="1">
    <location>
        <begin position="38"/>
        <end position="110"/>
    </location>
</feature>
<evidence type="ECO:0000259" key="2">
    <source>
        <dbReference type="Pfam" id="PF11887"/>
    </source>
</evidence>
<proteinExistence type="predicted"/>
<dbReference type="GO" id="GO:0003735">
    <property type="term" value="F:structural constituent of ribosome"/>
    <property type="evidence" value="ECO:0007669"/>
    <property type="project" value="InterPro"/>
</dbReference>
<keyword evidence="4" id="KW-1185">Reference proteome</keyword>
<dbReference type="NCBIfam" id="TIGR00996">
    <property type="entry name" value="Mtu_fam_mce"/>
    <property type="match status" value="1"/>
</dbReference>
<accession>A0A222VL89</accession>
<dbReference type="InterPro" id="IPR052336">
    <property type="entry name" value="MlaD_Phospholipid_Transporter"/>
</dbReference>
<evidence type="ECO:0000313" key="4">
    <source>
        <dbReference type="Proteomes" id="UP000199494"/>
    </source>
</evidence>
<dbReference type="AlphaFoldDB" id="A0A222VL89"/>
<dbReference type="STRING" id="530584.SAMN05421630_102312"/>
<dbReference type="PANTHER" id="PTHR33371:SF4">
    <property type="entry name" value="INTERMEMBRANE PHOSPHOLIPID TRANSPORT SYSTEM BINDING PROTEIN MLAD"/>
    <property type="match status" value="1"/>
</dbReference>
<dbReference type="PANTHER" id="PTHR33371">
    <property type="entry name" value="INTERMEMBRANE PHOSPHOLIPID TRANSPORT SYSTEM BINDING PROTEIN MLAD-RELATED"/>
    <property type="match status" value="1"/>
</dbReference>
<dbReference type="PROSITE" id="PS00732">
    <property type="entry name" value="RIBOSOMAL_S16"/>
    <property type="match status" value="1"/>
</dbReference>
<dbReference type="KEGG" id="pmad:BAY61_06530"/>
<feature type="domain" description="Mammalian cell entry C-terminal" evidence="2">
    <location>
        <begin position="118"/>
        <end position="301"/>
    </location>
</feature>
<sequence length="335" mass="35457">MTTTRMRLRLTRIGALALVAGLFLAAVLWWVFARETDNRVTAYFTRAVGVYSGSDVRVLGVRVGQVESVTPKGEQVEVVMTVERDAPVATNTHAVIVAPSVVADRYVQLSDLARGGPSLTDGTVIPATRTATPVELDELYTSLNDLVTALGPDGANGEGALSDLLDTGAANMRGNGTALSESIRNFADLTRTLSGSEGDLFGTIDELQKFTDMLAGNDSQVRLVADQLSRVWQTLSADREELAAALNTLGTALADVQAFIKDNRAAIQANVDKLAGTTQTLVNNRASLAEVLDDIPLAVENAYNTFDPSSGTMQGRTNLLEYLPIAPTSTTGGGP</sequence>
<dbReference type="GO" id="GO:0005576">
    <property type="term" value="C:extracellular region"/>
    <property type="evidence" value="ECO:0007669"/>
    <property type="project" value="TreeGrafter"/>
</dbReference>
<dbReference type="GO" id="GO:0006412">
    <property type="term" value="P:translation"/>
    <property type="evidence" value="ECO:0007669"/>
    <property type="project" value="InterPro"/>
</dbReference>
<dbReference type="RefSeq" id="WP_091799817.1">
    <property type="nucleotide sequence ID" value="NZ_CP016353.1"/>
</dbReference>
<dbReference type="Pfam" id="PF02470">
    <property type="entry name" value="MlaD"/>
    <property type="match status" value="1"/>
</dbReference>
<name>A0A222VL89_9PSEU</name>
<dbReference type="Pfam" id="PF11887">
    <property type="entry name" value="Mce4_CUP1"/>
    <property type="match status" value="1"/>
</dbReference>
<dbReference type="EMBL" id="FMZE01000002">
    <property type="protein sequence ID" value="SDC49366.1"/>
    <property type="molecule type" value="Genomic_DNA"/>
</dbReference>
<dbReference type="OrthoDB" id="4516955at2"/>
<dbReference type="InterPro" id="IPR005693">
    <property type="entry name" value="Mce"/>
</dbReference>
<protein>
    <submittedName>
        <fullName evidence="3">Virulence factor Mce family protein</fullName>
    </submittedName>
</protein>
<reference evidence="3 4" key="1">
    <citation type="submission" date="2016-10" db="EMBL/GenBank/DDBJ databases">
        <authorList>
            <person name="de Groot N.N."/>
        </authorList>
    </citation>
    <scope>NUCLEOTIDE SEQUENCE [LARGE SCALE GENOMIC DNA]</scope>
    <source>
        <strain evidence="3 4">CGMCC 4.5506</strain>
    </source>
</reference>
<organism evidence="3 4">
    <name type="scientific">Prauserella marina</name>
    <dbReference type="NCBI Taxonomy" id="530584"/>
    <lineage>
        <taxon>Bacteria</taxon>
        <taxon>Bacillati</taxon>
        <taxon>Actinomycetota</taxon>
        <taxon>Actinomycetes</taxon>
        <taxon>Pseudonocardiales</taxon>
        <taxon>Pseudonocardiaceae</taxon>
        <taxon>Prauserella</taxon>
    </lineage>
</organism>
<evidence type="ECO:0000313" key="3">
    <source>
        <dbReference type="EMBL" id="SDC49366.1"/>
    </source>
</evidence>
<evidence type="ECO:0000259" key="1">
    <source>
        <dbReference type="Pfam" id="PF02470"/>
    </source>
</evidence>
<dbReference type="GO" id="GO:0005840">
    <property type="term" value="C:ribosome"/>
    <property type="evidence" value="ECO:0007669"/>
    <property type="project" value="InterPro"/>
</dbReference>
<gene>
    <name evidence="3" type="ORF">SAMN05421630_102312</name>
</gene>
<dbReference type="InterPro" id="IPR020592">
    <property type="entry name" value="Ribosomal_bS16_CS"/>
</dbReference>